<dbReference type="Proteomes" id="UP000002051">
    <property type="component" value="Chromosome 2"/>
</dbReference>
<dbReference type="PaxDb" id="3880-AES63994"/>
<sequence length="88" mass="9801">MTYCLKMIRMKIKKLTKFAKKNEVATIKILLIWGTKEGFWKSFIPLPSKSLDKAQGFDATEILKVCCGGGSLENYNDTALCGNTGDCM</sequence>
<gene>
    <name evidence="1" type="ordered locus">MTR_2g015660</name>
</gene>
<proteinExistence type="predicted"/>
<reference evidence="1 3" key="2">
    <citation type="journal article" date="2014" name="BMC Genomics">
        <title>An improved genome release (version Mt4.0) for the model legume Medicago truncatula.</title>
        <authorList>
            <person name="Tang H."/>
            <person name="Krishnakumar V."/>
            <person name="Bidwell S."/>
            <person name="Rosen B."/>
            <person name="Chan A."/>
            <person name="Zhou S."/>
            <person name="Gentzbittel L."/>
            <person name="Childs K.L."/>
            <person name="Yandell M."/>
            <person name="Gundlach H."/>
            <person name="Mayer K.F."/>
            <person name="Schwartz D.C."/>
            <person name="Town C.D."/>
        </authorList>
    </citation>
    <scope>GENOME REANNOTATION</scope>
    <source>
        <strain evidence="2 3">cv. Jemalong A17</strain>
    </source>
</reference>
<dbReference type="AlphaFoldDB" id="G7IKB2"/>
<evidence type="ECO:0000313" key="1">
    <source>
        <dbReference type="EMBL" id="AES63994.1"/>
    </source>
</evidence>
<evidence type="ECO:0000313" key="3">
    <source>
        <dbReference type="Proteomes" id="UP000002051"/>
    </source>
</evidence>
<keyword evidence="3" id="KW-1185">Reference proteome</keyword>
<name>G7IKB2_MEDTR</name>
<accession>G7IKB2</accession>
<reference evidence="1 3" key="1">
    <citation type="journal article" date="2011" name="Nature">
        <title>The Medicago genome provides insight into the evolution of rhizobial symbioses.</title>
        <authorList>
            <person name="Young N.D."/>
            <person name="Debelle F."/>
            <person name="Oldroyd G.E."/>
            <person name="Geurts R."/>
            <person name="Cannon S.B."/>
            <person name="Udvardi M.K."/>
            <person name="Benedito V.A."/>
            <person name="Mayer K.F."/>
            <person name="Gouzy J."/>
            <person name="Schoof H."/>
            <person name="Van de Peer Y."/>
            <person name="Proost S."/>
            <person name="Cook D.R."/>
            <person name="Meyers B.C."/>
            <person name="Spannagl M."/>
            <person name="Cheung F."/>
            <person name="De Mita S."/>
            <person name="Krishnakumar V."/>
            <person name="Gundlach H."/>
            <person name="Zhou S."/>
            <person name="Mudge J."/>
            <person name="Bharti A.K."/>
            <person name="Murray J.D."/>
            <person name="Naoumkina M.A."/>
            <person name="Rosen B."/>
            <person name="Silverstein K.A."/>
            <person name="Tang H."/>
            <person name="Rombauts S."/>
            <person name="Zhao P.X."/>
            <person name="Zhou P."/>
            <person name="Barbe V."/>
            <person name="Bardou P."/>
            <person name="Bechner M."/>
            <person name="Bellec A."/>
            <person name="Berger A."/>
            <person name="Berges H."/>
            <person name="Bidwell S."/>
            <person name="Bisseling T."/>
            <person name="Choisne N."/>
            <person name="Couloux A."/>
            <person name="Denny R."/>
            <person name="Deshpande S."/>
            <person name="Dai X."/>
            <person name="Doyle J.J."/>
            <person name="Dudez A.M."/>
            <person name="Farmer A.D."/>
            <person name="Fouteau S."/>
            <person name="Franken C."/>
            <person name="Gibelin C."/>
            <person name="Gish J."/>
            <person name="Goldstein S."/>
            <person name="Gonzalez A.J."/>
            <person name="Green P.J."/>
            <person name="Hallab A."/>
            <person name="Hartog M."/>
            <person name="Hua A."/>
            <person name="Humphray S.J."/>
            <person name="Jeong D.H."/>
            <person name="Jing Y."/>
            <person name="Jocker A."/>
            <person name="Kenton S.M."/>
            <person name="Kim D.J."/>
            <person name="Klee K."/>
            <person name="Lai H."/>
            <person name="Lang C."/>
            <person name="Lin S."/>
            <person name="Macmil S.L."/>
            <person name="Magdelenat G."/>
            <person name="Matthews L."/>
            <person name="McCorrison J."/>
            <person name="Monaghan E.L."/>
            <person name="Mun J.H."/>
            <person name="Najar F.Z."/>
            <person name="Nicholson C."/>
            <person name="Noirot C."/>
            <person name="O'Bleness M."/>
            <person name="Paule C.R."/>
            <person name="Poulain J."/>
            <person name="Prion F."/>
            <person name="Qin B."/>
            <person name="Qu C."/>
            <person name="Retzel E.F."/>
            <person name="Riddle C."/>
            <person name="Sallet E."/>
            <person name="Samain S."/>
            <person name="Samson N."/>
            <person name="Sanders I."/>
            <person name="Saurat O."/>
            <person name="Scarpelli C."/>
            <person name="Schiex T."/>
            <person name="Segurens B."/>
            <person name="Severin A.J."/>
            <person name="Sherrier D.J."/>
            <person name="Shi R."/>
            <person name="Sims S."/>
            <person name="Singer S.R."/>
            <person name="Sinharoy S."/>
            <person name="Sterck L."/>
            <person name="Viollet A."/>
            <person name="Wang B.B."/>
            <person name="Wang K."/>
            <person name="Wang M."/>
            <person name="Wang X."/>
            <person name="Warfsmann J."/>
            <person name="Weissenbach J."/>
            <person name="White D.D."/>
            <person name="White J.D."/>
            <person name="Wiley G.B."/>
            <person name="Wincker P."/>
            <person name="Xing Y."/>
            <person name="Yang L."/>
            <person name="Yao Z."/>
            <person name="Ying F."/>
            <person name="Zhai J."/>
            <person name="Zhou L."/>
            <person name="Zuber A."/>
            <person name="Denarie J."/>
            <person name="Dixon R.A."/>
            <person name="May G.D."/>
            <person name="Schwartz D.C."/>
            <person name="Rogers J."/>
            <person name="Quetier F."/>
            <person name="Town C.D."/>
            <person name="Roe B.A."/>
        </authorList>
    </citation>
    <scope>NUCLEOTIDE SEQUENCE [LARGE SCALE GENOMIC DNA]</scope>
    <source>
        <strain evidence="1">A17</strain>
        <strain evidence="2 3">cv. Jemalong A17</strain>
    </source>
</reference>
<dbReference type="EnsemblPlants" id="AES63994">
    <property type="protein sequence ID" value="AES63994"/>
    <property type="gene ID" value="MTR_2g015660"/>
</dbReference>
<organism evidence="1 3">
    <name type="scientific">Medicago truncatula</name>
    <name type="common">Barrel medic</name>
    <name type="synonym">Medicago tribuloides</name>
    <dbReference type="NCBI Taxonomy" id="3880"/>
    <lineage>
        <taxon>Eukaryota</taxon>
        <taxon>Viridiplantae</taxon>
        <taxon>Streptophyta</taxon>
        <taxon>Embryophyta</taxon>
        <taxon>Tracheophyta</taxon>
        <taxon>Spermatophyta</taxon>
        <taxon>Magnoliopsida</taxon>
        <taxon>eudicotyledons</taxon>
        <taxon>Gunneridae</taxon>
        <taxon>Pentapetalae</taxon>
        <taxon>rosids</taxon>
        <taxon>fabids</taxon>
        <taxon>Fabales</taxon>
        <taxon>Fabaceae</taxon>
        <taxon>Papilionoideae</taxon>
        <taxon>50 kb inversion clade</taxon>
        <taxon>NPAAA clade</taxon>
        <taxon>Hologalegina</taxon>
        <taxon>IRL clade</taxon>
        <taxon>Trifolieae</taxon>
        <taxon>Medicago</taxon>
    </lineage>
</organism>
<evidence type="ECO:0000313" key="2">
    <source>
        <dbReference type="EnsemblPlants" id="AES63994"/>
    </source>
</evidence>
<dbReference type="EMBL" id="CM001218">
    <property type="protein sequence ID" value="AES63994.1"/>
    <property type="molecule type" value="Genomic_DNA"/>
</dbReference>
<dbReference type="HOGENOM" id="CLU_2472418_0_0_1"/>
<reference evidence="2" key="3">
    <citation type="submission" date="2015-04" db="UniProtKB">
        <authorList>
            <consortium name="EnsemblPlants"/>
        </authorList>
    </citation>
    <scope>IDENTIFICATION</scope>
    <source>
        <strain evidence="2">cv. Jemalong A17</strain>
    </source>
</reference>
<protein>
    <submittedName>
        <fullName evidence="1 2">Uncharacterized protein</fullName>
    </submittedName>
</protein>